<dbReference type="Proteomes" id="UP000000547">
    <property type="component" value="Chromosome"/>
</dbReference>
<dbReference type="KEGG" id="cps:CPS_1412"/>
<dbReference type="AlphaFoldDB" id="Q485W0"/>
<gene>
    <name evidence="1" type="ordered locus">CPS_1412</name>
</gene>
<organism evidence="1 2">
    <name type="scientific">Colwellia psychrerythraea (strain 34H / ATCC BAA-681)</name>
    <name type="common">Vibrio psychroerythus</name>
    <dbReference type="NCBI Taxonomy" id="167879"/>
    <lineage>
        <taxon>Bacteria</taxon>
        <taxon>Pseudomonadati</taxon>
        <taxon>Pseudomonadota</taxon>
        <taxon>Gammaproteobacteria</taxon>
        <taxon>Alteromonadales</taxon>
        <taxon>Colwelliaceae</taxon>
        <taxon>Colwellia</taxon>
    </lineage>
</organism>
<dbReference type="EMBL" id="CP000083">
    <property type="protein sequence ID" value="AAZ27343.1"/>
    <property type="molecule type" value="Genomic_DNA"/>
</dbReference>
<evidence type="ECO:0000313" key="2">
    <source>
        <dbReference type="Proteomes" id="UP000000547"/>
    </source>
</evidence>
<accession>Q485W0</accession>
<protein>
    <submittedName>
        <fullName evidence="1">Uncharacterized protein</fullName>
    </submittedName>
</protein>
<dbReference type="HOGENOM" id="CLU_3182463_0_0_6"/>
<name>Q485W0_COLP3</name>
<reference evidence="1" key="1">
    <citation type="journal article" date="2005" name="Proc. Natl. Acad. Sci. U.S.A.">
        <title>The psychrophilic lifestyle as revealed by the genome sequence of Colwellia psychrerythraea 34H through genomic and proteomic analyses.</title>
        <authorList>
            <person name="Methe B.A."/>
            <person name="Nelson K.E."/>
            <person name="Deming J.W."/>
            <person name="Momen B."/>
            <person name="Melamud E."/>
            <person name="Zhang X."/>
            <person name="Moult J."/>
            <person name="Madupu R."/>
            <person name="Nelson W.C."/>
            <person name="Dodson R.J."/>
            <person name="Brinkac L.M."/>
            <person name="Daugherty S.C."/>
            <person name="Durkin A.S."/>
            <person name="DeBoy R.T."/>
            <person name="Kolonay J.F."/>
            <person name="Sullivan S.A."/>
            <person name="Zhou L."/>
            <person name="Davidsen T.M."/>
            <person name="Wu M."/>
            <person name="Huston A.L."/>
            <person name="Lewis M."/>
            <person name="Weaver B."/>
            <person name="Weidman J.F."/>
            <person name="Khouri H."/>
            <person name="Utterback T.R."/>
            <person name="Feldblyum T.V."/>
            <person name="Fraser C.M."/>
        </authorList>
    </citation>
    <scope>NUCLEOTIDE SEQUENCE [LARGE SCALE GENOMIC DNA]</scope>
    <source>
        <strain evidence="1">34H</strain>
    </source>
</reference>
<evidence type="ECO:0000313" key="1">
    <source>
        <dbReference type="EMBL" id="AAZ27343.1"/>
    </source>
</evidence>
<proteinExistence type="predicted"/>
<sequence length="46" mass="4889">MLDSLAIGIKYLALYISSIANASLITHGSFETLVFTDNSTAQGKVI</sequence>